<keyword evidence="1" id="KW-0946">Virion</keyword>
<dbReference type="EMBL" id="JAVDQG010000009">
    <property type="protein sequence ID" value="MDR6227392.1"/>
    <property type="molecule type" value="Genomic_DNA"/>
</dbReference>
<dbReference type="InterPro" id="IPR014099">
    <property type="entry name" value="Spore_coat_GerQ"/>
</dbReference>
<dbReference type="RefSeq" id="WP_309868409.1">
    <property type="nucleotide sequence ID" value="NZ_JAVDQG010000009.1"/>
</dbReference>
<evidence type="ECO:0000313" key="1">
    <source>
        <dbReference type="EMBL" id="MDR6227392.1"/>
    </source>
</evidence>
<keyword evidence="1" id="KW-0167">Capsid protein</keyword>
<gene>
    <name evidence="1" type="ORF">JOE21_003407</name>
</gene>
<comment type="caution">
    <text evidence="1">The sequence shown here is derived from an EMBL/GenBank/DDBJ whole genome shotgun (WGS) entry which is preliminary data.</text>
</comment>
<protein>
    <submittedName>
        <fullName evidence="1">Spore coat protein GerQ</fullName>
    </submittedName>
</protein>
<evidence type="ECO:0000313" key="2">
    <source>
        <dbReference type="Proteomes" id="UP001185012"/>
    </source>
</evidence>
<accession>A0ABU1IS57</accession>
<dbReference type="Pfam" id="PF09671">
    <property type="entry name" value="Spore_GerQ"/>
    <property type="match status" value="1"/>
</dbReference>
<dbReference type="Proteomes" id="UP001185012">
    <property type="component" value="Unassembled WGS sequence"/>
</dbReference>
<name>A0ABU1IS57_9BACL</name>
<sequence>MYWNQAYPAQVADYGWVSQQRRPERVFSEDLLQRNIGRLVTLYLTFENNPQWTAKKVTGTLREVGRDFTLVRDQQTGKDMMFHNINIDFVVFETEPAQLVRGKE</sequence>
<keyword evidence="2" id="KW-1185">Reference proteome</keyword>
<organism evidence="1 2">
    <name type="scientific">Desmospora profundinema</name>
    <dbReference type="NCBI Taxonomy" id="1571184"/>
    <lineage>
        <taxon>Bacteria</taxon>
        <taxon>Bacillati</taxon>
        <taxon>Bacillota</taxon>
        <taxon>Bacilli</taxon>
        <taxon>Bacillales</taxon>
        <taxon>Thermoactinomycetaceae</taxon>
        <taxon>Desmospora</taxon>
    </lineage>
</organism>
<reference evidence="1 2" key="1">
    <citation type="submission" date="2023-07" db="EMBL/GenBank/DDBJ databases">
        <title>Genomic Encyclopedia of Type Strains, Phase IV (KMG-IV): sequencing the most valuable type-strain genomes for metagenomic binning, comparative biology and taxonomic classification.</title>
        <authorList>
            <person name="Goeker M."/>
        </authorList>
    </citation>
    <scope>NUCLEOTIDE SEQUENCE [LARGE SCALE GENOMIC DNA]</scope>
    <source>
        <strain evidence="1 2">DSM 45903</strain>
    </source>
</reference>
<proteinExistence type="predicted"/>